<protein>
    <submittedName>
        <fullName evidence="3">Uncharacterized protein</fullName>
    </submittedName>
</protein>
<sequence>MQTRRYGRSDMDFSLVSFGGMRFDNPEDTDANAEIVLHAYNKGINHFDTAPGYCRQQSEVIYGAAIGHMDRDRVYIATKSSSPDGDELRAGIEQSLERLGIEQLDLFYIWWVTSLEVWRQRVDGGAVAAAFKAKDEGLVRHVAVSSHLPGDDLKGVINEVDLDGVLLGYCAINFPYRDAAVTAAGEKQMGVLTMNPLGGGLIPQNAERFDFIRDVDDPNVVAAALRFNLSNPNITSALVGFTTKDHVDQACEAAENFKAHSAAHLAKLRENILDQFDGICTGCGYCLPCPAGVEIPKFMDTFNVKVLGGDDRAVAGRMQYHWTLPAETGKECTQCGECEAKCTQHLPICERIEEIVEIAERIGEVQL</sequence>
<evidence type="ECO:0000259" key="2">
    <source>
        <dbReference type="Pfam" id="PF13187"/>
    </source>
</evidence>
<comment type="caution">
    <text evidence="3">The sequence shown here is derived from an EMBL/GenBank/DDBJ whole genome shotgun (WGS) entry which is preliminary data.</text>
</comment>
<reference evidence="3" key="1">
    <citation type="journal article" date="2015" name="Nature">
        <title>Complex archaea that bridge the gap between prokaryotes and eukaryotes.</title>
        <authorList>
            <person name="Spang A."/>
            <person name="Saw J.H."/>
            <person name="Jorgensen S.L."/>
            <person name="Zaremba-Niedzwiedzka K."/>
            <person name="Martijn J."/>
            <person name="Lind A.E."/>
            <person name="van Eijk R."/>
            <person name="Schleper C."/>
            <person name="Guy L."/>
            <person name="Ettema T.J."/>
        </authorList>
    </citation>
    <scope>NUCLEOTIDE SEQUENCE</scope>
</reference>
<dbReference type="Pfam" id="PF13187">
    <property type="entry name" value="Fer4_9"/>
    <property type="match status" value="1"/>
</dbReference>
<dbReference type="EMBL" id="LAZR01000026">
    <property type="protein sequence ID" value="KKO03679.1"/>
    <property type="molecule type" value="Genomic_DNA"/>
</dbReference>
<dbReference type="CDD" id="cd19096">
    <property type="entry name" value="AKR_Fe-S_oxidoreductase"/>
    <property type="match status" value="1"/>
</dbReference>
<feature type="domain" description="NADP-dependent oxidoreductase" evidence="1">
    <location>
        <begin position="17"/>
        <end position="260"/>
    </location>
</feature>
<proteinExistence type="predicted"/>
<organism evidence="3">
    <name type="scientific">marine sediment metagenome</name>
    <dbReference type="NCBI Taxonomy" id="412755"/>
    <lineage>
        <taxon>unclassified sequences</taxon>
        <taxon>metagenomes</taxon>
        <taxon>ecological metagenomes</taxon>
    </lineage>
</organism>
<accession>A0A0F9YGX2</accession>
<dbReference type="SUPFAM" id="SSF51430">
    <property type="entry name" value="NAD(P)-linked oxidoreductase"/>
    <property type="match status" value="1"/>
</dbReference>
<gene>
    <name evidence="3" type="ORF">LCGC14_0096070</name>
</gene>
<dbReference type="InterPro" id="IPR053135">
    <property type="entry name" value="AKR2_Oxidoreductase"/>
</dbReference>
<evidence type="ECO:0000259" key="1">
    <source>
        <dbReference type="Pfam" id="PF00248"/>
    </source>
</evidence>
<dbReference type="PANTHER" id="PTHR43312:SF1">
    <property type="entry name" value="NADP-DEPENDENT OXIDOREDUCTASE DOMAIN-CONTAINING PROTEIN"/>
    <property type="match status" value="1"/>
</dbReference>
<dbReference type="AlphaFoldDB" id="A0A0F9YGX2"/>
<dbReference type="InterPro" id="IPR017896">
    <property type="entry name" value="4Fe4S_Fe-S-bd"/>
</dbReference>
<dbReference type="InterPro" id="IPR023210">
    <property type="entry name" value="NADP_OxRdtase_dom"/>
</dbReference>
<evidence type="ECO:0000313" key="3">
    <source>
        <dbReference type="EMBL" id="KKO03679.1"/>
    </source>
</evidence>
<dbReference type="SUPFAM" id="SSF46548">
    <property type="entry name" value="alpha-helical ferredoxin"/>
    <property type="match status" value="1"/>
</dbReference>
<dbReference type="PANTHER" id="PTHR43312">
    <property type="entry name" value="D-THREO-ALDOSE 1-DEHYDROGENASE"/>
    <property type="match status" value="1"/>
</dbReference>
<feature type="domain" description="4Fe-4S ferredoxin-type" evidence="2">
    <location>
        <begin position="280"/>
        <end position="345"/>
    </location>
</feature>
<name>A0A0F9YGX2_9ZZZZ</name>
<dbReference type="Pfam" id="PF00248">
    <property type="entry name" value="Aldo_ket_red"/>
    <property type="match status" value="1"/>
</dbReference>
<dbReference type="Gene3D" id="3.20.20.100">
    <property type="entry name" value="NADP-dependent oxidoreductase domain"/>
    <property type="match status" value="1"/>
</dbReference>
<dbReference type="InterPro" id="IPR036812">
    <property type="entry name" value="NAD(P)_OxRdtase_dom_sf"/>
</dbReference>